<name>A0A176VL96_MARPO</name>
<protein>
    <submittedName>
        <fullName evidence="1">Uncharacterized protein</fullName>
    </submittedName>
</protein>
<comment type="caution">
    <text evidence="1">The sequence shown here is derived from an EMBL/GenBank/DDBJ whole genome shotgun (WGS) entry which is preliminary data.</text>
</comment>
<gene>
    <name evidence="1" type="ORF">AXG93_1618s1020</name>
</gene>
<accession>A0A176VL96</accession>
<evidence type="ECO:0000313" key="1">
    <source>
        <dbReference type="EMBL" id="OAE21738.1"/>
    </source>
</evidence>
<proteinExistence type="predicted"/>
<dbReference type="Proteomes" id="UP000077202">
    <property type="component" value="Unassembled WGS sequence"/>
</dbReference>
<evidence type="ECO:0000313" key="2">
    <source>
        <dbReference type="Proteomes" id="UP000077202"/>
    </source>
</evidence>
<dbReference type="EMBL" id="LVLJ01003349">
    <property type="protein sequence ID" value="OAE21738.1"/>
    <property type="molecule type" value="Genomic_DNA"/>
</dbReference>
<sequence>MDAQIIVVRRNARITSKSWEIECDGFDIQSVAGQIGQTAEMKAGEAGWNVSDVSQTAMDKAIEDQTGNFLEQVAVGMLMIN</sequence>
<reference evidence="1" key="1">
    <citation type="submission" date="2016-03" db="EMBL/GenBank/DDBJ databases">
        <title>Mechanisms controlling the formation of the plant cell surface in tip-growing cells are functionally conserved among land plants.</title>
        <authorList>
            <person name="Honkanen S."/>
            <person name="Jones V.A."/>
            <person name="Morieri G."/>
            <person name="Champion C."/>
            <person name="Hetherington A.J."/>
            <person name="Kelly S."/>
            <person name="Saint-Marcoux D."/>
            <person name="Proust H."/>
            <person name="Prescott H."/>
            <person name="Dolan L."/>
        </authorList>
    </citation>
    <scope>NUCLEOTIDE SEQUENCE [LARGE SCALE GENOMIC DNA]</scope>
    <source>
        <tissue evidence="1">Whole gametophyte</tissue>
    </source>
</reference>
<dbReference type="AlphaFoldDB" id="A0A176VL96"/>
<organism evidence="1 2">
    <name type="scientific">Marchantia polymorpha subsp. ruderalis</name>
    <dbReference type="NCBI Taxonomy" id="1480154"/>
    <lineage>
        <taxon>Eukaryota</taxon>
        <taxon>Viridiplantae</taxon>
        <taxon>Streptophyta</taxon>
        <taxon>Embryophyta</taxon>
        <taxon>Marchantiophyta</taxon>
        <taxon>Marchantiopsida</taxon>
        <taxon>Marchantiidae</taxon>
        <taxon>Marchantiales</taxon>
        <taxon>Marchantiaceae</taxon>
        <taxon>Marchantia</taxon>
    </lineage>
</organism>
<keyword evidence="2" id="KW-1185">Reference proteome</keyword>